<accession>A0ABW5E1C6</accession>
<organism evidence="2 3">
    <name type="scientific">Rubritalea spongiae</name>
    <dbReference type="NCBI Taxonomy" id="430797"/>
    <lineage>
        <taxon>Bacteria</taxon>
        <taxon>Pseudomonadati</taxon>
        <taxon>Verrucomicrobiota</taxon>
        <taxon>Verrucomicrobiia</taxon>
        <taxon>Verrucomicrobiales</taxon>
        <taxon>Rubritaleaceae</taxon>
        <taxon>Rubritalea</taxon>
    </lineage>
</organism>
<evidence type="ECO:0000256" key="1">
    <source>
        <dbReference type="SAM" id="SignalP"/>
    </source>
</evidence>
<gene>
    <name evidence="2" type="ORF">ACFSQZ_06975</name>
</gene>
<protein>
    <recommendedName>
        <fullName evidence="4">Outer membrane beta-barrel protein</fullName>
    </recommendedName>
</protein>
<evidence type="ECO:0000313" key="2">
    <source>
        <dbReference type="EMBL" id="MFD2276204.1"/>
    </source>
</evidence>
<evidence type="ECO:0008006" key="4">
    <source>
        <dbReference type="Google" id="ProtNLM"/>
    </source>
</evidence>
<feature type="chain" id="PRO_5046322887" description="Outer membrane beta-barrel protein" evidence="1">
    <location>
        <begin position="30"/>
        <end position="419"/>
    </location>
</feature>
<dbReference type="EMBL" id="JBHUJC010000020">
    <property type="protein sequence ID" value="MFD2276204.1"/>
    <property type="molecule type" value="Genomic_DNA"/>
</dbReference>
<reference evidence="3" key="1">
    <citation type="journal article" date="2019" name="Int. J. Syst. Evol. Microbiol.">
        <title>The Global Catalogue of Microorganisms (GCM) 10K type strain sequencing project: providing services to taxonomists for standard genome sequencing and annotation.</title>
        <authorList>
            <consortium name="The Broad Institute Genomics Platform"/>
            <consortium name="The Broad Institute Genome Sequencing Center for Infectious Disease"/>
            <person name="Wu L."/>
            <person name="Ma J."/>
        </authorList>
    </citation>
    <scope>NUCLEOTIDE SEQUENCE [LARGE SCALE GENOMIC DNA]</scope>
    <source>
        <strain evidence="3">JCM 16545</strain>
    </source>
</reference>
<name>A0ABW5E1C6_9BACT</name>
<dbReference type="Proteomes" id="UP001597297">
    <property type="component" value="Unassembled WGS sequence"/>
</dbReference>
<keyword evidence="1" id="KW-0732">Signal</keyword>
<dbReference type="RefSeq" id="WP_377094455.1">
    <property type="nucleotide sequence ID" value="NZ_JBHSJM010000001.1"/>
</dbReference>
<proteinExistence type="predicted"/>
<evidence type="ECO:0000313" key="3">
    <source>
        <dbReference type="Proteomes" id="UP001597297"/>
    </source>
</evidence>
<dbReference type="SUPFAM" id="SSF56935">
    <property type="entry name" value="Porins"/>
    <property type="match status" value="1"/>
</dbReference>
<comment type="caution">
    <text evidence="2">The sequence shown here is derived from an EMBL/GenBank/DDBJ whole genome shotgun (WGS) entry which is preliminary data.</text>
</comment>
<keyword evidence="3" id="KW-1185">Reference proteome</keyword>
<sequence>MKKQQFKNTPSPRLVTALGALAIVGSATAQDLTGSYGSFSDAALQSAALEAFGEGFSEDSYASTAFEYFSFGVNVNAEYNDNIFLTDQDEVEDFIFRVSVPLGLSNDKDSENQWSLSYTPRFNFYADNSDQDGVDQFVDAGYRHVFAKTTVDLGLGYEKTDGADRFASGSIAKDAYKANLGVSHQYSGKSRFDLDLGFLADEFEDDSLFDRERYNARVSWQYQATGKIEVGPYVAYEHASQDGVANPDQDAISFGVRGKYQAFSKTTLIGYIGAEHRTFDGGDLDDKTSPTFEFGAKHQLTGKIDLTGMLYHNIRASYSDAGQSYTATGVNFFANYAATARISVNAGVSYEHDNYFETSSLSTAGDLDSDYVTLFLGGNYVMDNGFYVGPGLRYSTNDSEAPTRDFGNLIFNINAGYNF</sequence>
<feature type="signal peptide" evidence="1">
    <location>
        <begin position="1"/>
        <end position="29"/>
    </location>
</feature>